<sequence length="285" mass="30163">MGKESRTGPVEALRNLALGLERLAAREAMAGAMSGAADGLRKEIPELDGQVRDLVSDALKVLGRLMHEAAEREHQEPGTMAYVMASSAMQGALEVLERERVSGGKPIQGFVERLNHMMDGLAEFARNRTAEIRSPGERAQAMAVGVVTSVVEMLHDVVPMLAEDARRFAPSGAEIAAQVGRGLLEGVESKLREDSDALVGMLERIGRTVVHGVAEGLREELEKSSAASTQALEQLAERTSAATVRGAGGALKSLVSGLRRPLMAVVGAGGALLALTVLTVRWRTA</sequence>
<keyword evidence="1" id="KW-0812">Transmembrane</keyword>
<evidence type="ECO:0000313" key="2">
    <source>
        <dbReference type="EMBL" id="QSQ25423.1"/>
    </source>
</evidence>
<evidence type="ECO:0000256" key="1">
    <source>
        <dbReference type="SAM" id="Phobius"/>
    </source>
</evidence>
<name>A0ABX7P4L9_9BACT</name>
<protein>
    <submittedName>
        <fullName evidence="2">Uncharacterized protein</fullName>
    </submittedName>
</protein>
<keyword evidence="3" id="KW-1185">Reference proteome</keyword>
<keyword evidence="1" id="KW-0472">Membrane</keyword>
<accession>A0ABX7P4L9</accession>
<dbReference type="Proteomes" id="UP000662747">
    <property type="component" value="Chromosome"/>
</dbReference>
<reference evidence="2 3" key="1">
    <citation type="submission" date="2021-02" db="EMBL/GenBank/DDBJ databases">
        <title>De Novo genome assembly of isolated myxobacteria.</title>
        <authorList>
            <person name="Stevens D.C."/>
        </authorList>
    </citation>
    <scope>NUCLEOTIDE SEQUENCE [LARGE SCALE GENOMIC DNA]</scope>
    <source>
        <strain evidence="3">SCPEA02</strain>
    </source>
</reference>
<proteinExistence type="predicted"/>
<feature type="transmembrane region" description="Helical" evidence="1">
    <location>
        <begin position="262"/>
        <end position="282"/>
    </location>
</feature>
<organism evidence="2 3">
    <name type="scientific">Pyxidicoccus parkwayensis</name>
    <dbReference type="NCBI Taxonomy" id="2813578"/>
    <lineage>
        <taxon>Bacteria</taxon>
        <taxon>Pseudomonadati</taxon>
        <taxon>Myxococcota</taxon>
        <taxon>Myxococcia</taxon>
        <taxon>Myxococcales</taxon>
        <taxon>Cystobacterineae</taxon>
        <taxon>Myxococcaceae</taxon>
        <taxon>Pyxidicoccus</taxon>
    </lineage>
</organism>
<gene>
    <name evidence="2" type="ORF">JY651_11055</name>
</gene>
<dbReference type="EMBL" id="CP071090">
    <property type="protein sequence ID" value="QSQ25423.1"/>
    <property type="molecule type" value="Genomic_DNA"/>
</dbReference>
<dbReference type="RefSeq" id="WP_206726978.1">
    <property type="nucleotide sequence ID" value="NZ_CP071090.1"/>
</dbReference>
<evidence type="ECO:0000313" key="3">
    <source>
        <dbReference type="Proteomes" id="UP000662747"/>
    </source>
</evidence>
<keyword evidence="1" id="KW-1133">Transmembrane helix</keyword>